<dbReference type="PROSITE" id="PS50994">
    <property type="entry name" value="INTEGRASE"/>
    <property type="match status" value="1"/>
</dbReference>
<dbReference type="Proteomes" id="UP000701853">
    <property type="component" value="Chromosome 4"/>
</dbReference>
<dbReference type="InterPro" id="IPR039537">
    <property type="entry name" value="Retrotran_Ty1/copia-like"/>
</dbReference>
<dbReference type="GO" id="GO:0015074">
    <property type="term" value="P:DNA integration"/>
    <property type="evidence" value="ECO:0007669"/>
    <property type="project" value="InterPro"/>
</dbReference>
<dbReference type="GO" id="GO:0003676">
    <property type="term" value="F:nucleic acid binding"/>
    <property type="evidence" value="ECO:0007669"/>
    <property type="project" value="InterPro"/>
</dbReference>
<sequence>MECVRLRSPSFHQRAYKYGVQFTPSTHTSHVKNFASLKYGSVKDDGGAEILTWYQSPSPGICFRIMAPSDDSTSVNLTNQSFSSARLINSFPRHDTIKLTKGNFVQCQHHIRLIIEGYELQGFLEGTIFTPPRLIASPEASGSEVIETEKVEVILTRFSFDFDAVLTLTSFSTEPLPFQHLVDVLLKFKSSIATIASTAIMAARMSPHRRNFLLWLMANMQGSLDLMVTRGAAGHLFKIGLTSRNLEVMLLGRDVGRAGTSNTMMPRLSAAVLSLVQRSGRFAGPITSQSRGPHAGQNFGQSSGQENASQKFGPIANCVKDATQYDSNFDNTTSYVPVPVGTSSWYPDFGATHHVCQNASRLNASTPFTGTSSLFMGNGAPTKISSIGNTVLSTAKKLLHLSNILCVPSIRKNLISVSQFVTDNNFSVDSIASLALNPSIHNTKIHNCPSDDDVFQLWHRRLGHPSSAIVKSVLNKCNIISNKNCLDTKMVFTQFGKNIKKFQSDWGGEFRAFVSVLASHGILHRLTYCHTSEQNGVDERKLKHVVETGLTLLAQANLPIDYWGYAFCSTVYLINQLPTPVLKGQSPYQILYGHDPASQHKGYNHLTLDGKVIISRHVIFYERRFLFSLPVVDIVQTPTLPVDGQNYESMQFGLIASPTTSNPLSNTSVDSAAASESGLRELYPATEDISLSTEIVIAPPVSPKNTHAMVTRSKARIFRPKVFAVDAVDFESSSVEEALAHKDWKLAVQAEFDALIANSTWELVPLPLGRKAIGSKCETFSPVVKPATIRTILSIVVYNGWQLRQVDVNNAFLNGDLTDEVFMQQPPGYVQYGSNGEQLVCRLTKALYRLRQASRAWFEKLKQFLLSTGFLLSKSDASLFVKCKYIRDLLARSSLANAKSVHTPMVSSFSLSKNEGDQLADPTEYRSLAEAEYRSLAAATSDVAWLVSLLTELKLSSADPPAIWCDNSGAVAVAANPVLHSKFKHVELDLFFVREKVVNGSLVVGKVPACDQVTDILTKPLSISNFTWFHCLLRVVPLAEA</sequence>
<dbReference type="CDD" id="cd09272">
    <property type="entry name" value="RNase_HI_RT_Ty1"/>
    <property type="match status" value="1"/>
</dbReference>
<organism evidence="6 7">
    <name type="scientific">Gossypium anomalum</name>
    <dbReference type="NCBI Taxonomy" id="47600"/>
    <lineage>
        <taxon>Eukaryota</taxon>
        <taxon>Viridiplantae</taxon>
        <taxon>Streptophyta</taxon>
        <taxon>Embryophyta</taxon>
        <taxon>Tracheophyta</taxon>
        <taxon>Spermatophyta</taxon>
        <taxon>Magnoliopsida</taxon>
        <taxon>eudicotyledons</taxon>
        <taxon>Gunneridae</taxon>
        <taxon>Pentapetalae</taxon>
        <taxon>rosids</taxon>
        <taxon>malvids</taxon>
        <taxon>Malvales</taxon>
        <taxon>Malvaceae</taxon>
        <taxon>Malvoideae</taxon>
        <taxon>Gossypium</taxon>
    </lineage>
</organism>
<keyword evidence="2" id="KW-0479">Metal-binding</keyword>
<evidence type="ECO:0000313" key="7">
    <source>
        <dbReference type="Proteomes" id="UP000701853"/>
    </source>
</evidence>
<dbReference type="OrthoDB" id="1749397at2759"/>
<evidence type="ECO:0000256" key="2">
    <source>
        <dbReference type="ARBA" id="ARBA00022723"/>
    </source>
</evidence>
<feature type="domain" description="Integrase catalytic" evidence="5">
    <location>
        <begin position="492"/>
        <end position="595"/>
    </location>
</feature>
<gene>
    <name evidence="6" type="ORF">CXB51_008701</name>
</gene>
<dbReference type="Pfam" id="PF22936">
    <property type="entry name" value="Pol_BBD"/>
    <property type="match status" value="1"/>
</dbReference>
<evidence type="ECO:0000256" key="1">
    <source>
        <dbReference type="ARBA" id="ARBA00022670"/>
    </source>
</evidence>
<keyword evidence="7" id="KW-1185">Reference proteome</keyword>
<keyword evidence="3" id="KW-0378">Hydrolase</keyword>
<dbReference type="InterPro" id="IPR001584">
    <property type="entry name" value="Integrase_cat-core"/>
</dbReference>
<comment type="caution">
    <text evidence="6">The sequence shown here is derived from an EMBL/GenBank/DDBJ whole genome shotgun (WGS) entry which is preliminary data.</text>
</comment>
<accession>A0A8J6D3Q7</accession>
<evidence type="ECO:0000256" key="4">
    <source>
        <dbReference type="SAM" id="MobiDB-lite"/>
    </source>
</evidence>
<dbReference type="InterPro" id="IPR036397">
    <property type="entry name" value="RNaseH_sf"/>
</dbReference>
<reference evidence="6 7" key="1">
    <citation type="journal article" date="2021" name="bioRxiv">
        <title>The Gossypium anomalum genome as a resource for cotton improvement and evolutionary analysis of hybrid incompatibility.</title>
        <authorList>
            <person name="Grover C.E."/>
            <person name="Yuan D."/>
            <person name="Arick M.A."/>
            <person name="Miller E.R."/>
            <person name="Hu G."/>
            <person name="Peterson D.G."/>
            <person name="Wendel J.F."/>
            <person name="Udall J.A."/>
        </authorList>
    </citation>
    <scope>NUCLEOTIDE SEQUENCE [LARGE SCALE GENOMIC DNA]</scope>
    <source>
        <strain evidence="6">JFW-Udall</strain>
        <tissue evidence="6">Leaf</tissue>
    </source>
</reference>
<dbReference type="Pfam" id="PF13976">
    <property type="entry name" value="gag_pre-integrs"/>
    <property type="match status" value="1"/>
</dbReference>
<dbReference type="AlphaFoldDB" id="A0A8J6D3Q7"/>
<dbReference type="GO" id="GO:0006508">
    <property type="term" value="P:proteolysis"/>
    <property type="evidence" value="ECO:0007669"/>
    <property type="project" value="UniProtKB-KW"/>
</dbReference>
<dbReference type="GO" id="GO:0046872">
    <property type="term" value="F:metal ion binding"/>
    <property type="evidence" value="ECO:0007669"/>
    <property type="project" value="UniProtKB-KW"/>
</dbReference>
<dbReference type="PANTHER" id="PTHR42648">
    <property type="entry name" value="TRANSPOSASE, PUTATIVE-RELATED"/>
    <property type="match status" value="1"/>
</dbReference>
<feature type="region of interest" description="Disordered" evidence="4">
    <location>
        <begin position="284"/>
        <end position="306"/>
    </location>
</feature>
<dbReference type="EMBL" id="JAHUZN010000004">
    <property type="protein sequence ID" value="KAG8497482.1"/>
    <property type="molecule type" value="Genomic_DNA"/>
</dbReference>
<name>A0A8J6D3Q7_9ROSI</name>
<dbReference type="InterPro" id="IPR013103">
    <property type="entry name" value="RVT_2"/>
</dbReference>
<evidence type="ECO:0000256" key="3">
    <source>
        <dbReference type="ARBA" id="ARBA00022801"/>
    </source>
</evidence>
<dbReference type="Gene3D" id="3.30.420.10">
    <property type="entry name" value="Ribonuclease H-like superfamily/Ribonuclease H"/>
    <property type="match status" value="1"/>
</dbReference>
<keyword evidence="1" id="KW-0645">Protease</keyword>
<proteinExistence type="predicted"/>
<dbReference type="Pfam" id="PF07727">
    <property type="entry name" value="RVT_2"/>
    <property type="match status" value="1"/>
</dbReference>
<dbReference type="InterPro" id="IPR054722">
    <property type="entry name" value="PolX-like_BBD"/>
</dbReference>
<dbReference type="SUPFAM" id="SSF53098">
    <property type="entry name" value="Ribonuclease H-like"/>
    <property type="match status" value="1"/>
</dbReference>
<evidence type="ECO:0000259" key="5">
    <source>
        <dbReference type="PROSITE" id="PS50994"/>
    </source>
</evidence>
<dbReference type="GO" id="GO:0008233">
    <property type="term" value="F:peptidase activity"/>
    <property type="evidence" value="ECO:0007669"/>
    <property type="project" value="UniProtKB-KW"/>
</dbReference>
<dbReference type="InterPro" id="IPR025724">
    <property type="entry name" value="GAG-pre-integrase_dom"/>
</dbReference>
<protein>
    <recommendedName>
        <fullName evidence="5">Integrase catalytic domain-containing protein</fullName>
    </recommendedName>
</protein>
<dbReference type="PANTHER" id="PTHR42648:SF26">
    <property type="entry name" value="INTEGRASE CATALYTIC DOMAIN-CONTAINING PROTEIN"/>
    <property type="match status" value="1"/>
</dbReference>
<evidence type="ECO:0000313" key="6">
    <source>
        <dbReference type="EMBL" id="KAG8497482.1"/>
    </source>
</evidence>
<dbReference type="InterPro" id="IPR012337">
    <property type="entry name" value="RNaseH-like_sf"/>
</dbReference>